<sequence length="333" mass="37378">MDVAAAVTTIPTAADPTQYIPLLQGAAVDIDRFSGAEQSDWLLSLAHDICDPVHSRGVLCVEAPNHTWRQITVSEPLIDQTYLYELPPTVVIGLSKISLRHNKSATSTTGAAATMRTAVLRRDDYTCWISRTRATTFPNSHICPKRMEDAQALYILQTFCGYQGPNVGVFHPMFGIVLSLSLDPLFDTYQLGLRNIGPSHQYRAHLFRTGEEFNIMGSSDPPGFPFPMPPLHNYIVNQPPTPGHADNPLPGLFRWHYLQCVLRRFATETYRRQSNISYHEIPLRMEDDSDDDTGDDDGDWPSASWDRARLAASEAEVEKQRQSAVIAWRTEVH</sequence>
<name>A0A0D7BDI1_9AGAR</name>
<feature type="compositionally biased region" description="Acidic residues" evidence="1">
    <location>
        <begin position="287"/>
        <end position="299"/>
    </location>
</feature>
<keyword evidence="3" id="KW-1185">Reference proteome</keyword>
<evidence type="ECO:0000313" key="2">
    <source>
        <dbReference type="EMBL" id="KIY68568.1"/>
    </source>
</evidence>
<organism evidence="2 3">
    <name type="scientific">Cylindrobasidium torrendii FP15055 ss-10</name>
    <dbReference type="NCBI Taxonomy" id="1314674"/>
    <lineage>
        <taxon>Eukaryota</taxon>
        <taxon>Fungi</taxon>
        <taxon>Dikarya</taxon>
        <taxon>Basidiomycota</taxon>
        <taxon>Agaricomycotina</taxon>
        <taxon>Agaricomycetes</taxon>
        <taxon>Agaricomycetidae</taxon>
        <taxon>Agaricales</taxon>
        <taxon>Marasmiineae</taxon>
        <taxon>Physalacriaceae</taxon>
        <taxon>Cylindrobasidium</taxon>
    </lineage>
</organism>
<gene>
    <name evidence="2" type="ORF">CYLTODRAFT_351145</name>
</gene>
<accession>A0A0D7BDI1</accession>
<feature type="region of interest" description="Disordered" evidence="1">
    <location>
        <begin position="283"/>
        <end position="303"/>
    </location>
</feature>
<evidence type="ECO:0000256" key="1">
    <source>
        <dbReference type="SAM" id="MobiDB-lite"/>
    </source>
</evidence>
<evidence type="ECO:0000313" key="3">
    <source>
        <dbReference type="Proteomes" id="UP000054007"/>
    </source>
</evidence>
<reference evidence="2 3" key="1">
    <citation type="journal article" date="2015" name="Fungal Genet. Biol.">
        <title>Evolution of novel wood decay mechanisms in Agaricales revealed by the genome sequences of Fistulina hepatica and Cylindrobasidium torrendii.</title>
        <authorList>
            <person name="Floudas D."/>
            <person name="Held B.W."/>
            <person name="Riley R."/>
            <person name="Nagy L.G."/>
            <person name="Koehler G."/>
            <person name="Ransdell A.S."/>
            <person name="Younus H."/>
            <person name="Chow J."/>
            <person name="Chiniquy J."/>
            <person name="Lipzen A."/>
            <person name="Tritt A."/>
            <person name="Sun H."/>
            <person name="Haridas S."/>
            <person name="LaButti K."/>
            <person name="Ohm R.A."/>
            <person name="Kues U."/>
            <person name="Blanchette R.A."/>
            <person name="Grigoriev I.V."/>
            <person name="Minto R.E."/>
            <person name="Hibbett D.S."/>
        </authorList>
    </citation>
    <scope>NUCLEOTIDE SEQUENCE [LARGE SCALE GENOMIC DNA]</scope>
    <source>
        <strain evidence="2 3">FP15055 ss-10</strain>
    </source>
</reference>
<dbReference type="Proteomes" id="UP000054007">
    <property type="component" value="Unassembled WGS sequence"/>
</dbReference>
<protein>
    <submittedName>
        <fullName evidence="2">Uncharacterized protein</fullName>
    </submittedName>
</protein>
<proteinExistence type="predicted"/>
<dbReference type="EMBL" id="KN880500">
    <property type="protein sequence ID" value="KIY68568.1"/>
    <property type="molecule type" value="Genomic_DNA"/>
</dbReference>
<dbReference type="AlphaFoldDB" id="A0A0D7BDI1"/>
<dbReference type="OrthoDB" id="3141919at2759"/>